<feature type="region of interest" description="Disordered" evidence="5">
    <location>
        <begin position="1773"/>
        <end position="1809"/>
    </location>
</feature>
<feature type="region of interest" description="Disordered" evidence="5">
    <location>
        <begin position="1654"/>
        <end position="1741"/>
    </location>
</feature>
<evidence type="ECO:0000259" key="8">
    <source>
        <dbReference type="PROSITE" id="PS51848"/>
    </source>
</evidence>
<evidence type="ECO:0000256" key="3">
    <source>
        <dbReference type="ARBA" id="ARBA00022753"/>
    </source>
</evidence>
<feature type="compositionally biased region" description="Basic and acidic residues" evidence="5">
    <location>
        <begin position="2683"/>
        <end position="2703"/>
    </location>
</feature>
<feature type="compositionally biased region" description="Basic and acidic residues" evidence="5">
    <location>
        <begin position="1688"/>
        <end position="1700"/>
    </location>
</feature>
<feature type="compositionally biased region" description="Polar residues" evidence="5">
    <location>
        <begin position="247"/>
        <end position="262"/>
    </location>
</feature>
<feature type="domain" description="Calponin-homology (CH)" evidence="6">
    <location>
        <begin position="2436"/>
        <end position="2541"/>
    </location>
</feature>
<name>A0A673X788_SALTR</name>
<keyword evidence="4" id="KW-0175">Coiled coil</keyword>
<dbReference type="PROSITE" id="PS51840">
    <property type="entry name" value="C2_NT"/>
    <property type="match status" value="1"/>
</dbReference>
<feature type="compositionally biased region" description="Low complexity" evidence="5">
    <location>
        <begin position="263"/>
        <end position="280"/>
    </location>
</feature>
<dbReference type="PROSITE" id="PS51848">
    <property type="entry name" value="BMERB"/>
    <property type="match status" value="1"/>
</dbReference>
<feature type="region of interest" description="Disordered" evidence="5">
    <location>
        <begin position="1968"/>
        <end position="2149"/>
    </location>
</feature>
<dbReference type="Pfam" id="PF12130">
    <property type="entry name" value="bMERB_dom"/>
    <property type="match status" value="1"/>
</dbReference>
<feature type="compositionally biased region" description="Polar residues" evidence="5">
    <location>
        <begin position="1621"/>
        <end position="1630"/>
    </location>
</feature>
<feature type="compositionally biased region" description="Polar residues" evidence="5">
    <location>
        <begin position="2180"/>
        <end position="2195"/>
    </location>
</feature>
<dbReference type="Ensembl" id="ENSSTUT00000021105.1">
    <property type="protein sequence ID" value="ENSSTUP00000020085.1"/>
    <property type="gene ID" value="ENSSTUG00000008832.1"/>
</dbReference>
<evidence type="ECO:0000259" key="6">
    <source>
        <dbReference type="PROSITE" id="PS50021"/>
    </source>
</evidence>
<feature type="region of interest" description="Disordered" evidence="5">
    <location>
        <begin position="2850"/>
        <end position="2869"/>
    </location>
</feature>
<dbReference type="SMART" id="SM01203">
    <property type="entry name" value="DUF3585"/>
    <property type="match status" value="1"/>
</dbReference>
<dbReference type="InterPro" id="IPR001715">
    <property type="entry name" value="CH_dom"/>
</dbReference>
<dbReference type="InterPro" id="IPR036872">
    <property type="entry name" value="CH_dom_sf"/>
</dbReference>
<gene>
    <name evidence="9" type="primary">LOC115198142</name>
</gene>
<feature type="region of interest" description="Disordered" evidence="5">
    <location>
        <begin position="1578"/>
        <end position="1599"/>
    </location>
</feature>
<reference evidence="9" key="2">
    <citation type="submission" date="2025-09" db="UniProtKB">
        <authorList>
            <consortium name="Ensembl"/>
        </authorList>
    </citation>
    <scope>IDENTIFICATION</scope>
</reference>
<feature type="domain" description="BMERB" evidence="8">
    <location>
        <begin position="2693"/>
        <end position="2848"/>
    </location>
</feature>
<accession>A0A673X788</accession>
<feature type="region of interest" description="Disordered" evidence="5">
    <location>
        <begin position="184"/>
        <end position="288"/>
    </location>
</feature>
<dbReference type="Pfam" id="PF00307">
    <property type="entry name" value="CH"/>
    <property type="match status" value="1"/>
</dbReference>
<evidence type="ECO:0000313" key="10">
    <source>
        <dbReference type="Proteomes" id="UP000472277"/>
    </source>
</evidence>
<keyword evidence="2" id="KW-0597">Phosphoprotein</keyword>
<feature type="compositionally biased region" description="Polar residues" evidence="5">
    <location>
        <begin position="1775"/>
        <end position="1784"/>
    </location>
</feature>
<feature type="domain" description="C2 NT-type" evidence="7">
    <location>
        <begin position="8"/>
        <end position="158"/>
    </location>
</feature>
<proteinExistence type="predicted"/>
<reference evidence="9" key="1">
    <citation type="submission" date="2025-08" db="UniProtKB">
        <authorList>
            <consortium name="Ensembl"/>
        </authorList>
    </citation>
    <scope>IDENTIFICATION</scope>
</reference>
<keyword evidence="3" id="KW-0967">Endosome</keyword>
<feature type="compositionally biased region" description="Basic and acidic residues" evidence="5">
    <location>
        <begin position="1711"/>
        <end position="1725"/>
    </location>
</feature>
<feature type="region of interest" description="Disordered" evidence="5">
    <location>
        <begin position="1421"/>
        <end position="1446"/>
    </location>
</feature>
<feature type="compositionally biased region" description="Low complexity" evidence="5">
    <location>
        <begin position="1434"/>
        <end position="1443"/>
    </location>
</feature>
<dbReference type="PANTHER" id="PTHR23167">
    <property type="entry name" value="CALPONIN HOMOLOGY DOMAIN-CONTAINING PROTEIN DDB_G0272472-RELATED"/>
    <property type="match status" value="1"/>
</dbReference>
<protein>
    <submittedName>
        <fullName evidence="9">EH domain-binding protein 1-like protein 1</fullName>
    </submittedName>
</protein>
<dbReference type="Pfam" id="PF10358">
    <property type="entry name" value="NT-C2"/>
    <property type="match status" value="1"/>
</dbReference>
<feature type="compositionally biased region" description="Low complexity" evidence="5">
    <location>
        <begin position="1935"/>
        <end position="1946"/>
    </location>
</feature>
<organism evidence="9 10">
    <name type="scientific">Salmo trutta</name>
    <name type="common">Brown trout</name>
    <dbReference type="NCBI Taxonomy" id="8032"/>
    <lineage>
        <taxon>Eukaryota</taxon>
        <taxon>Metazoa</taxon>
        <taxon>Chordata</taxon>
        <taxon>Craniata</taxon>
        <taxon>Vertebrata</taxon>
        <taxon>Euteleostomi</taxon>
        <taxon>Actinopterygii</taxon>
        <taxon>Neopterygii</taxon>
        <taxon>Teleostei</taxon>
        <taxon>Protacanthopterygii</taxon>
        <taxon>Salmoniformes</taxon>
        <taxon>Salmonidae</taxon>
        <taxon>Salmoninae</taxon>
        <taxon>Salmo</taxon>
    </lineage>
</organism>
<feature type="region of interest" description="Disordered" evidence="5">
    <location>
        <begin position="2655"/>
        <end position="2706"/>
    </location>
</feature>
<dbReference type="GO" id="GO:0005768">
    <property type="term" value="C:endosome"/>
    <property type="evidence" value="ECO:0007669"/>
    <property type="project" value="UniProtKB-SubCell"/>
</dbReference>
<dbReference type="InterPro" id="IPR022735">
    <property type="entry name" value="bMERB_dom"/>
</dbReference>
<dbReference type="Gene3D" id="1.10.418.10">
    <property type="entry name" value="Calponin-like domain"/>
    <property type="match status" value="1"/>
</dbReference>
<feature type="region of interest" description="Disordered" evidence="5">
    <location>
        <begin position="1907"/>
        <end position="1951"/>
    </location>
</feature>
<feature type="region of interest" description="Disordered" evidence="5">
    <location>
        <begin position="2395"/>
        <end position="2431"/>
    </location>
</feature>
<evidence type="ECO:0000259" key="7">
    <source>
        <dbReference type="PROSITE" id="PS51840"/>
    </source>
</evidence>
<dbReference type="GeneTree" id="ENSGT00940000161027"/>
<sequence length="2869" mass="315763">MTSVWKRLQRVGKKASKFQFAVTFQELTVECTKKWQPDKLRVVWSRRNRRHCTKLHGWQPGIKNPYRGTVVWQVPENLDITVTLFKDPTADEFEDKDWTFIIENETNKGHRKVLASVDVNMKKFASATHAQYDLMLKLKPLSVKVVEATLKLTLTCVFLKEGKATDEDMQSLASLMSLKQSDIGNLDDFNDSDEEEGERRVSIRAGMGPATPVTVPISVAQKPPGFQSDLALDPDSLSEGHVAPGLSTVSPSRPLSASITGHSSTSPLSSSPSSPFVLPHPSSPDIPQTATFAAARTSAWRPQSVSSFNTLDTSPPASQLLPVPRLPKAYITSLAEPGRALTRPTSLPSAPETEFQRQLSTLTEEEYSSATTPNPSISTLDPLAKPFETTVHERRQGAFSMFGVEVVQAMAGPSCQSPIQGGQTLRYGMGATVDNEPKEISHSQTTCEVVALAKCQVVEDLEMICKEEMEEEVIEHSGKEEVTVARQVEVYEMRPENMVSLPPSCLRVASAPGFLSTQASCSEAQLEYCPEDNSILWEMPRKDGSELSIDRSKEERDMVRGMADMVSSCPSTASILGFPSPHLSKEVKLEREPNMADLMPSCPRVAGTLRFPSLESQVKECTIDIEAIWEKPPKGKKRMTFMSTPHLDRLNEDTELMKHMVALVPSCPTATSIPGFPSAPHPKAEVDPSILSLVPACPKVFSLPGFASTEGATTLEWLVNPKSMFEHLQKNKENKEENDCPKYRSKEHSEKVKAMVAMVSCGSDVSMIPGFPFPPHPKTEVGPSSVNLVPSCHKVSSLPGFQSIEKDRWAGWVVDQKPLLKRPLKERKVIIDSSKADQEEMKTNVPLRLSCPHSARIPGFPSVPQPNMMIILPACSKASSEGATTLEWLVDPKPMFEHLLKKKKKEEDDVFPKDKSKEDIHKMKPVVALVPCYPEAAIIPGFPSCVPSVPQPKDVCLGQTVVNLLPSCPKVSSIAGFPSRQQTDRKYWHTDPPRDHQPLWEKQMKKKQKLLMEISEKDKQGMKGIVALVPSCPTAASIPGFPSAPHPKAEVELNMLSLELNMSSLPGFAYTDGATALEWLVDPKPMFEHLKKKKEDEENILPKGISKTKARVALVPCWPEEARIPSFRSAPQPKRELNSVDLARSCPKSSSLPGFPSTAKFQTGDWHIEQKPLFEKKLKDKTVIIKDRSPEDRENRVSLAPSCPCESLTSGFPSFTQLKAIEEQTVLSLMRACPSESREPGLPSRQPSELARTQGEESVSSMQPLWEKPLKDNRSEDMVLSKPDLGSAVGDENLKTMLALAPSCPEAASIPGFPSAPPHSLASIEANETSMQTEKKEVTGEAAEYVLDKGVLDSPQIEKIPSEESEEIQKSSAVLEPELVLGWEVLEAEGSVAEKQQEASGLVQTIVGVFSRGYETVAAMLGPSGSSPTEDAVPSESSSEPVPDTSTLAQEALSGKAPHLEGETKKTIELPTTVEPCLLNLEDKQSMSEAMRQDTEDGFVKVLSSMRKWASLTEAELTEISRGKFVVTGEEEIYLDLWAQIGEKSTLKAQDSGQITGYVDISSAMSPIETELSTSLHLDKGTQHASTEEASAPTSQPSTDKLLLEDKAQEHIVPIPDKPSDQTLTSDETQSEVAAIVAGQAVPAQVTTELVAPHHAKKRDGSLPPETQQEADDQGIVFKVVPSRPPRRKDCLTSERKQKSENVSVQKRRGDHSLSTEPLKEDDGQKGFTTQAPAEMVPSHPGRKIDCCLSTEPQQKTDAPVQVPTELVPPRHTKTSLTKETPQETGVIPAPRTRGTYSASSAARSQKPGQVATEMILPWPVKKQDSFTPEPSQKADEPENLIAQVVAKLIPPQRTRKASLSSEPRQKADDLKTATGQATIVPLTPYHVPTESYPDFGVGETAPLSIIRKIAPPRRSKKPHSPPVESSKAEDGADEAMALEALNAANQGSTAPAQIEDLMIDSFVKVEAEKQSPEVTGSFEKVEVEKQSPELTETSTESLEDEPAQKASPEVTDSFENVEVEKQTLEVTETANDSLEDEPAQKASTEDTAPGVKMEGKQEIIPVPKPRGKRDPTPPVQTDATLPKTWHASIGDNTQSIRDGGQSPAASGLVPPQRNKRSSSLPPVPPGGQLAASGEVVVAPLRKRRSKLNIEQLSMPVRVTRSKKCLSSSFSDGNPPMDFSFTSQTDSLEGSLSLSQEDKQDTSQEATEGSISLTSNMAFEGSFVTISRSEEMSPEVQLCEKGLEESGESWIFTETTMVTEAFTETAMVSKFFVDTVREDIERGSGAEAVFEKGLEESMESLTFTDTTMVTQAFTESPMVTEFFKDIVIKDIERGSEAEVLDTTSPTTGTPAEDDWLHVEGAKETEQLEVESKDMWGEEMDFGFESVDISAGGLDEERQQGAADEPTTPKGRPVNSQEMGLGSAASPEGLMASPGLVTSSQSLLEWCQEVIKEHKGVKITNFSTSWRNGLAFCALLHHFHPDRINFEMLDPYDIKRNNKKAFDGFAELGISRLIEPSDMVLLAVPDRLIVMTYLNQIRTYFTGQELSVLHIEADSSESSYGMAGESREGPDPEAAARYCQRVQDEAFTMETNVGAAEKADSDTKEGTNREVVPLPRTKRLQAAGEAGGAQAPVVPPRTHFLSAKSGFSHLKDADLVKKRRSQRRSIDEADSTELQVATAQEESGADRIKSETGRTAGEEGRSAEEDTSQYVLREMQALEFEQKHIDSRADIVERQLRQLMESGSEKMQEEKLIQEWFTLVNKKNALIRRQDQLQLLQEEQDLEMRFEMLNRELRDMMAIEEWQKTMAHKHREQLLLQELVSLVNLRDELVHDMDAKEKGALEEDERLERGLEQRRRKYSKKSKQEKCALQ</sequence>
<evidence type="ECO:0000256" key="5">
    <source>
        <dbReference type="SAM" id="MobiDB-lite"/>
    </source>
</evidence>
<feature type="compositionally biased region" description="Polar residues" evidence="5">
    <location>
        <begin position="2671"/>
        <end position="2680"/>
    </location>
</feature>
<feature type="region of interest" description="Disordered" evidence="5">
    <location>
        <begin position="1233"/>
        <end position="1275"/>
    </location>
</feature>
<evidence type="ECO:0000313" key="9">
    <source>
        <dbReference type="Ensembl" id="ENSSTUP00000020085.1"/>
    </source>
</evidence>
<dbReference type="SMART" id="SM00033">
    <property type="entry name" value="CH"/>
    <property type="match status" value="1"/>
</dbReference>
<feature type="compositionally biased region" description="Basic residues" evidence="5">
    <location>
        <begin position="1911"/>
        <end position="1920"/>
    </location>
</feature>
<dbReference type="Proteomes" id="UP000472277">
    <property type="component" value="Chromosome 8"/>
</dbReference>
<dbReference type="FunFam" id="1.10.418.10:FF:000023">
    <property type="entry name" value="EH domain-binding protein 1 isoform X1"/>
    <property type="match status" value="1"/>
</dbReference>
<keyword evidence="10" id="KW-1185">Reference proteome</keyword>
<evidence type="ECO:0000256" key="1">
    <source>
        <dbReference type="ARBA" id="ARBA00004177"/>
    </source>
</evidence>
<evidence type="ECO:0000256" key="4">
    <source>
        <dbReference type="ARBA" id="ARBA00023054"/>
    </source>
</evidence>
<feature type="region of interest" description="Disordered" evidence="5">
    <location>
        <begin position="1611"/>
        <end position="1630"/>
    </location>
</feature>
<feature type="compositionally biased region" description="Polar residues" evidence="5">
    <location>
        <begin position="2203"/>
        <end position="2212"/>
    </location>
</feature>
<comment type="subcellular location">
    <subcellularLocation>
        <location evidence="1">Endosome</location>
    </subcellularLocation>
</comment>
<dbReference type="InterPro" id="IPR019448">
    <property type="entry name" value="NT-C2"/>
</dbReference>
<dbReference type="SUPFAM" id="SSF47576">
    <property type="entry name" value="Calponin-homology domain, CH-domain"/>
    <property type="match status" value="1"/>
</dbReference>
<feature type="region of interest" description="Disordered" evidence="5">
    <location>
        <begin position="2166"/>
        <end position="2212"/>
    </location>
</feature>
<evidence type="ECO:0000256" key="2">
    <source>
        <dbReference type="ARBA" id="ARBA00022553"/>
    </source>
</evidence>
<feature type="compositionally biased region" description="Polar residues" evidence="5">
    <location>
        <begin position="1795"/>
        <end position="1808"/>
    </location>
</feature>
<dbReference type="InterPro" id="IPR050540">
    <property type="entry name" value="F-actin_Monoox_Mical"/>
</dbReference>
<feature type="region of interest" description="Disordered" evidence="5">
    <location>
        <begin position="1848"/>
        <end position="1876"/>
    </location>
</feature>
<dbReference type="PANTHER" id="PTHR23167:SF91">
    <property type="entry name" value="EH DOMAIN-BINDING PROTEIN 1-LIKE PROTEIN 1"/>
    <property type="match status" value="1"/>
</dbReference>
<dbReference type="PROSITE" id="PS50021">
    <property type="entry name" value="CH"/>
    <property type="match status" value="1"/>
</dbReference>
<feature type="compositionally biased region" description="Polar residues" evidence="5">
    <location>
        <begin position="1583"/>
        <end position="1599"/>
    </location>
</feature>